<keyword evidence="2" id="KW-1185">Reference proteome</keyword>
<accession>A0ACC2JYA3</accession>
<dbReference type="EMBL" id="JAPUUL010000122">
    <property type="protein sequence ID" value="KAJ8132487.1"/>
    <property type="molecule type" value="Genomic_DNA"/>
</dbReference>
<name>A0ACC2JYA3_9PEZI</name>
<protein>
    <submittedName>
        <fullName evidence="1">Uncharacterized protein</fullName>
    </submittedName>
</protein>
<organism evidence="1 2">
    <name type="scientific">Lasiodiplodia mahajangana</name>
    <dbReference type="NCBI Taxonomy" id="1108764"/>
    <lineage>
        <taxon>Eukaryota</taxon>
        <taxon>Fungi</taxon>
        <taxon>Dikarya</taxon>
        <taxon>Ascomycota</taxon>
        <taxon>Pezizomycotina</taxon>
        <taxon>Dothideomycetes</taxon>
        <taxon>Dothideomycetes incertae sedis</taxon>
        <taxon>Botryosphaeriales</taxon>
        <taxon>Botryosphaeriaceae</taxon>
        <taxon>Lasiodiplodia</taxon>
    </lineage>
</organism>
<dbReference type="Proteomes" id="UP001153332">
    <property type="component" value="Unassembled WGS sequence"/>
</dbReference>
<comment type="caution">
    <text evidence="1">The sequence shown here is derived from an EMBL/GenBank/DDBJ whole genome shotgun (WGS) entry which is preliminary data.</text>
</comment>
<evidence type="ECO:0000313" key="2">
    <source>
        <dbReference type="Proteomes" id="UP001153332"/>
    </source>
</evidence>
<gene>
    <name evidence="1" type="ORF">O1611_g1137</name>
</gene>
<reference evidence="1" key="1">
    <citation type="submission" date="2022-12" db="EMBL/GenBank/DDBJ databases">
        <title>Genome Sequence of Lasiodiplodia mahajangana.</title>
        <authorList>
            <person name="Buettner E."/>
        </authorList>
    </citation>
    <scope>NUCLEOTIDE SEQUENCE</scope>
    <source>
        <strain evidence="1">VT137</strain>
    </source>
</reference>
<evidence type="ECO:0000313" key="1">
    <source>
        <dbReference type="EMBL" id="KAJ8132487.1"/>
    </source>
</evidence>
<sequence>MTNQNGCTSVEMAVKGDGETSAGESAHGARLGGSLLFRRTMAALLDEIEIGFRELEVQVQVQVGDLSMTYEFAAITSRCALVDRPSQTQFPLVGKEDGKFFSVAQLRWFKHGPKIIHEAYERFHDIIYRLPSTDRTSIVLPIRYLDEVSTLPSSVANNSEATSDFFVGTWTTLDYDIFGHATFEAIQTQYISKISQQVGPAANEAGYAFNKHLSAYADWTPIAIQPKILQIVAQMVARTVAGPDVCRNPQWTESVIGYARDVAMAAIKLKLVPKVLRPVVAIVTPNLYRIRQHRRKILQLISPTINQRLEWRREQPEYWTARLKTEEVQTVDWLVEASKPHEATVEMIAHRLTGVSFGATHTTSNHITNCILELAADFDRWAPPLREEIESTLALNPGTITNADLSKMWKLDSFMKEAQRFHPPSKREAWHISYAVSVNRKILKSFRLSTGESIGKDSHICFSGVPISMDDQYFTDAKSFDGFRFERLRKDAETRHSGLQFTSSYAGSLHFGHGRHICPGRFMGSLISKLLIIEILLRYDLKLKAGKARPDNLNFMDMDMPDPQYEILIRNRQCDGDVQVTHLLHQEKQ</sequence>
<proteinExistence type="predicted"/>